<dbReference type="GO" id="GO:0016301">
    <property type="term" value="F:kinase activity"/>
    <property type="evidence" value="ECO:0007669"/>
    <property type="project" value="UniProtKB-KW"/>
</dbReference>
<keyword evidence="10" id="KW-1133">Transmembrane helix</keyword>
<comment type="catalytic activity">
    <reaction evidence="1">
        <text>ATP + protein L-histidine = ADP + protein N-phospho-L-histidine.</text>
        <dbReference type="EC" id="2.7.13.3"/>
    </reaction>
</comment>
<feature type="domain" description="Signal transduction histidine kinase subgroup 3 dimerisation and phosphoacceptor" evidence="12">
    <location>
        <begin position="176"/>
        <end position="240"/>
    </location>
</feature>
<dbReference type="Pfam" id="PF02518">
    <property type="entry name" value="HATPase_c"/>
    <property type="match status" value="1"/>
</dbReference>
<protein>
    <recommendedName>
        <fullName evidence="2">histidine kinase</fullName>
        <ecNumber evidence="2">2.7.13.3</ecNumber>
    </recommendedName>
</protein>
<dbReference type="CDD" id="cd16917">
    <property type="entry name" value="HATPase_UhpB-NarQ-NarX-like"/>
    <property type="match status" value="1"/>
</dbReference>
<keyword evidence="10" id="KW-0812">Transmembrane</keyword>
<feature type="region of interest" description="Disordered" evidence="9">
    <location>
        <begin position="1"/>
        <end position="22"/>
    </location>
</feature>
<accession>A0ABV8E137</accession>
<name>A0ABV8E137_9NOCA</name>
<feature type="domain" description="Histidine kinase/HSP90-like ATPase" evidence="11">
    <location>
        <begin position="285"/>
        <end position="371"/>
    </location>
</feature>
<evidence type="ECO:0000256" key="5">
    <source>
        <dbReference type="ARBA" id="ARBA00022741"/>
    </source>
</evidence>
<evidence type="ECO:0000256" key="9">
    <source>
        <dbReference type="SAM" id="MobiDB-lite"/>
    </source>
</evidence>
<keyword evidence="10" id="KW-0472">Membrane</keyword>
<evidence type="ECO:0000259" key="12">
    <source>
        <dbReference type="Pfam" id="PF07730"/>
    </source>
</evidence>
<keyword evidence="7" id="KW-0067">ATP-binding</keyword>
<feature type="transmembrane region" description="Helical" evidence="10">
    <location>
        <begin position="117"/>
        <end position="136"/>
    </location>
</feature>
<organism evidence="13 14">
    <name type="scientific">Nocardia jiangsuensis</name>
    <dbReference type="NCBI Taxonomy" id="1691563"/>
    <lineage>
        <taxon>Bacteria</taxon>
        <taxon>Bacillati</taxon>
        <taxon>Actinomycetota</taxon>
        <taxon>Actinomycetes</taxon>
        <taxon>Mycobacteriales</taxon>
        <taxon>Nocardiaceae</taxon>
        <taxon>Nocardia</taxon>
    </lineage>
</organism>
<dbReference type="EC" id="2.7.13.3" evidence="2"/>
<keyword evidence="5" id="KW-0547">Nucleotide-binding</keyword>
<dbReference type="Pfam" id="PF07730">
    <property type="entry name" value="HisKA_3"/>
    <property type="match status" value="1"/>
</dbReference>
<dbReference type="Proteomes" id="UP001595696">
    <property type="component" value="Unassembled WGS sequence"/>
</dbReference>
<evidence type="ECO:0000256" key="7">
    <source>
        <dbReference type="ARBA" id="ARBA00022840"/>
    </source>
</evidence>
<evidence type="ECO:0000259" key="11">
    <source>
        <dbReference type="Pfam" id="PF02518"/>
    </source>
</evidence>
<evidence type="ECO:0000256" key="4">
    <source>
        <dbReference type="ARBA" id="ARBA00022679"/>
    </source>
</evidence>
<feature type="transmembrane region" description="Helical" evidence="10">
    <location>
        <begin position="70"/>
        <end position="87"/>
    </location>
</feature>
<evidence type="ECO:0000313" key="13">
    <source>
        <dbReference type="EMBL" id="MFC3965599.1"/>
    </source>
</evidence>
<proteinExistence type="predicted"/>
<dbReference type="InterPro" id="IPR036890">
    <property type="entry name" value="HATPase_C_sf"/>
</dbReference>
<sequence>MRHLVRSVWTEPAPPDPPRPRGRDRALVAALLALTALEVALRPDVPHRWIWLAVAALILPTLPWRRTRPLPAVVFAFGLSAAVTVLLGGEQSGLTTLTALLLLPYALFRWGSGRDTVLGTAIVLAGAAIGTVGSGLPAADAAGGFTVLFAAAALGLANRYRAGAKARELDQVKLLERERLARDLHDTVAHHVSAIAVRAQAGLATAPARPEAATDALRVIEAEAARTLTEMCAIVRALRAGRAELEPNPGIGDLSRLARPAGDGPAVEVRVAGPVGELPPALGAAVYRLAQESVTNALRHARAATRVQVRVRADDTAVRLSVHDDGEHRPAAPPGLGRLGMGERAALFGGSCESGPAPGRGWTVTAVLPREVAP</sequence>
<dbReference type="PANTHER" id="PTHR24421">
    <property type="entry name" value="NITRATE/NITRITE SENSOR PROTEIN NARX-RELATED"/>
    <property type="match status" value="1"/>
</dbReference>
<evidence type="ECO:0000256" key="6">
    <source>
        <dbReference type="ARBA" id="ARBA00022777"/>
    </source>
</evidence>
<dbReference type="InterPro" id="IPR003594">
    <property type="entry name" value="HATPase_dom"/>
</dbReference>
<dbReference type="PANTHER" id="PTHR24421:SF10">
    <property type="entry name" value="NITRATE_NITRITE SENSOR PROTEIN NARQ"/>
    <property type="match status" value="1"/>
</dbReference>
<gene>
    <name evidence="13" type="ORF">ACFO0B_26715</name>
</gene>
<dbReference type="Gene3D" id="3.30.565.10">
    <property type="entry name" value="Histidine kinase-like ATPase, C-terminal domain"/>
    <property type="match status" value="1"/>
</dbReference>
<evidence type="ECO:0000256" key="8">
    <source>
        <dbReference type="ARBA" id="ARBA00023012"/>
    </source>
</evidence>
<keyword evidence="14" id="KW-1185">Reference proteome</keyword>
<dbReference type="SUPFAM" id="SSF55874">
    <property type="entry name" value="ATPase domain of HSP90 chaperone/DNA topoisomerase II/histidine kinase"/>
    <property type="match status" value="1"/>
</dbReference>
<feature type="transmembrane region" description="Helical" evidence="10">
    <location>
        <begin position="93"/>
        <end position="110"/>
    </location>
</feature>
<evidence type="ECO:0000313" key="14">
    <source>
        <dbReference type="Proteomes" id="UP001595696"/>
    </source>
</evidence>
<evidence type="ECO:0000256" key="1">
    <source>
        <dbReference type="ARBA" id="ARBA00000085"/>
    </source>
</evidence>
<dbReference type="EMBL" id="JBHSAX010000022">
    <property type="protein sequence ID" value="MFC3965599.1"/>
    <property type="molecule type" value="Genomic_DNA"/>
</dbReference>
<dbReference type="InterPro" id="IPR011712">
    <property type="entry name" value="Sig_transdc_His_kin_sub3_dim/P"/>
</dbReference>
<keyword evidence="3" id="KW-0597">Phosphoprotein</keyword>
<dbReference type="RefSeq" id="WP_378615578.1">
    <property type="nucleotide sequence ID" value="NZ_JBHSAX010000022.1"/>
</dbReference>
<evidence type="ECO:0000256" key="3">
    <source>
        <dbReference type="ARBA" id="ARBA00022553"/>
    </source>
</evidence>
<comment type="caution">
    <text evidence="13">The sequence shown here is derived from an EMBL/GenBank/DDBJ whole genome shotgun (WGS) entry which is preliminary data.</text>
</comment>
<dbReference type="InterPro" id="IPR050482">
    <property type="entry name" value="Sensor_HK_TwoCompSys"/>
</dbReference>
<keyword evidence="8" id="KW-0902">Two-component regulatory system</keyword>
<evidence type="ECO:0000256" key="2">
    <source>
        <dbReference type="ARBA" id="ARBA00012438"/>
    </source>
</evidence>
<evidence type="ECO:0000256" key="10">
    <source>
        <dbReference type="SAM" id="Phobius"/>
    </source>
</evidence>
<keyword evidence="4" id="KW-0808">Transferase</keyword>
<dbReference type="Gene3D" id="1.20.5.1930">
    <property type="match status" value="1"/>
</dbReference>
<keyword evidence="6 13" id="KW-0418">Kinase</keyword>
<reference evidence="14" key="1">
    <citation type="journal article" date="2019" name="Int. J. Syst. Evol. Microbiol.">
        <title>The Global Catalogue of Microorganisms (GCM) 10K type strain sequencing project: providing services to taxonomists for standard genome sequencing and annotation.</title>
        <authorList>
            <consortium name="The Broad Institute Genomics Platform"/>
            <consortium name="The Broad Institute Genome Sequencing Center for Infectious Disease"/>
            <person name="Wu L."/>
            <person name="Ma J."/>
        </authorList>
    </citation>
    <scope>NUCLEOTIDE SEQUENCE [LARGE SCALE GENOMIC DNA]</scope>
    <source>
        <strain evidence="14">CGMCC 4.7330</strain>
    </source>
</reference>